<dbReference type="AlphaFoldDB" id="A0A1I8PMX1"/>
<sequence>METASIRLQLFRKVGKIYKPFIYDNLVDVCTFLGGFGQQRQTFWGLIYPMVTKFSNINHTCPYEPHDIVVKDLIANNDLTNMVPLPKGRYRVRGTLFLNNAKRVIVTVDGEKS</sequence>
<protein>
    <submittedName>
        <fullName evidence="1">Uncharacterized protein</fullName>
    </submittedName>
</protein>
<dbReference type="EnsemblMetazoa" id="SCAU009545-RA">
    <property type="protein sequence ID" value="SCAU009545-PA"/>
    <property type="gene ID" value="SCAU009545"/>
</dbReference>
<dbReference type="SMART" id="SM00697">
    <property type="entry name" value="DM8"/>
    <property type="match status" value="1"/>
</dbReference>
<dbReference type="Pfam" id="PF06477">
    <property type="entry name" value="DUF1091"/>
    <property type="match status" value="1"/>
</dbReference>
<reference evidence="1" key="1">
    <citation type="submission" date="2020-05" db="UniProtKB">
        <authorList>
            <consortium name="EnsemblMetazoa"/>
        </authorList>
    </citation>
    <scope>IDENTIFICATION</scope>
    <source>
        <strain evidence="1">USDA</strain>
    </source>
</reference>
<proteinExistence type="predicted"/>
<dbReference type="PANTHER" id="PTHR20898">
    <property type="entry name" value="DAEDALUS ON 3-RELATED-RELATED"/>
    <property type="match status" value="1"/>
</dbReference>
<dbReference type="VEuPathDB" id="VectorBase:SCAU009545"/>
<accession>A0A1I8PMX1</accession>
<evidence type="ECO:0000313" key="2">
    <source>
        <dbReference type="Proteomes" id="UP000095300"/>
    </source>
</evidence>
<organism evidence="1 2">
    <name type="scientific">Stomoxys calcitrans</name>
    <name type="common">Stable fly</name>
    <name type="synonym">Conops calcitrans</name>
    <dbReference type="NCBI Taxonomy" id="35570"/>
    <lineage>
        <taxon>Eukaryota</taxon>
        <taxon>Metazoa</taxon>
        <taxon>Ecdysozoa</taxon>
        <taxon>Arthropoda</taxon>
        <taxon>Hexapoda</taxon>
        <taxon>Insecta</taxon>
        <taxon>Pterygota</taxon>
        <taxon>Neoptera</taxon>
        <taxon>Endopterygota</taxon>
        <taxon>Diptera</taxon>
        <taxon>Brachycera</taxon>
        <taxon>Muscomorpha</taxon>
        <taxon>Muscoidea</taxon>
        <taxon>Muscidae</taxon>
        <taxon>Stomoxys</taxon>
    </lineage>
</organism>
<keyword evidence="2" id="KW-1185">Reference proteome</keyword>
<dbReference type="PANTHER" id="PTHR20898:SF0">
    <property type="entry name" value="DAEDALUS ON 3-RELATED"/>
    <property type="match status" value="1"/>
</dbReference>
<dbReference type="InterPro" id="IPR010512">
    <property type="entry name" value="DUF1091"/>
</dbReference>
<dbReference type="Proteomes" id="UP000095300">
    <property type="component" value="Unassembled WGS sequence"/>
</dbReference>
<dbReference type="KEGG" id="scac:106092650"/>
<gene>
    <name evidence="1" type="primary">106092650</name>
</gene>
<name>A0A1I8PMX1_STOCA</name>
<evidence type="ECO:0000313" key="1">
    <source>
        <dbReference type="EnsemblMetazoa" id="SCAU009545-PA"/>
    </source>
</evidence>